<dbReference type="PANTHER" id="PTHR42734:SF5">
    <property type="entry name" value="IRON TRANSPORT SYSTEM ATP-BINDING PROTEIN HI_0361-RELATED"/>
    <property type="match status" value="1"/>
</dbReference>
<protein>
    <submittedName>
        <fullName evidence="7">Metal ABC transporter ATP-binding protein</fullName>
    </submittedName>
</protein>
<dbReference type="EMBL" id="JBHSFQ010000038">
    <property type="protein sequence ID" value="MFC4565462.1"/>
    <property type="molecule type" value="Genomic_DNA"/>
</dbReference>
<sequence>MSAPAIEVSGVTVRYGDVVALDGATLALAPGRICALLGTNGSGKSTLFKTVLGLVAAERGRVRIHGGTPEAARRSGTIGYVPQSEQVDWSFPVRVADVVMMGRYGHMGIGRSPRRADREAVARALERTGLSGLADRQIGALSGGQRKRAFVARGIAQGADVFLLDEPFAGVDKRSEATIVDVLRGMRDDGRTLLVSTHDLATVPRFCDEAVLLQRRVVAQGTPDEVLTPARLMEAFGMAPDPGPDPGAGRAPGRGGAGPDGRAAAEPEHAGHTAEARGGEGA</sequence>
<dbReference type="InterPro" id="IPR003593">
    <property type="entry name" value="AAA+_ATPase"/>
</dbReference>
<evidence type="ECO:0000313" key="7">
    <source>
        <dbReference type="EMBL" id="MFC4565462.1"/>
    </source>
</evidence>
<dbReference type="InterPro" id="IPR027417">
    <property type="entry name" value="P-loop_NTPase"/>
</dbReference>
<dbReference type="PROSITE" id="PS50893">
    <property type="entry name" value="ABC_TRANSPORTER_2"/>
    <property type="match status" value="1"/>
</dbReference>
<gene>
    <name evidence="7" type="ORF">ACFO4E_26695</name>
</gene>
<organism evidence="7 8">
    <name type="scientific">Nocardiopsis mangrovi</name>
    <dbReference type="NCBI Taxonomy" id="1179818"/>
    <lineage>
        <taxon>Bacteria</taxon>
        <taxon>Bacillati</taxon>
        <taxon>Actinomycetota</taxon>
        <taxon>Actinomycetes</taxon>
        <taxon>Streptosporangiales</taxon>
        <taxon>Nocardiopsidaceae</taxon>
        <taxon>Nocardiopsis</taxon>
    </lineage>
</organism>
<feature type="compositionally biased region" description="Basic and acidic residues" evidence="5">
    <location>
        <begin position="263"/>
        <end position="282"/>
    </location>
</feature>
<dbReference type="PANTHER" id="PTHR42734">
    <property type="entry name" value="METAL TRANSPORT SYSTEM ATP-BINDING PROTEIN TM_0124-RELATED"/>
    <property type="match status" value="1"/>
</dbReference>
<dbReference type="RefSeq" id="WP_378579435.1">
    <property type="nucleotide sequence ID" value="NZ_JBHSFQ010000038.1"/>
</dbReference>
<feature type="compositionally biased region" description="Gly residues" evidence="5">
    <location>
        <begin position="250"/>
        <end position="259"/>
    </location>
</feature>
<dbReference type="SMART" id="SM00382">
    <property type="entry name" value="AAA"/>
    <property type="match status" value="1"/>
</dbReference>
<keyword evidence="8" id="KW-1185">Reference proteome</keyword>
<evidence type="ECO:0000256" key="2">
    <source>
        <dbReference type="ARBA" id="ARBA00022448"/>
    </source>
</evidence>
<feature type="region of interest" description="Disordered" evidence="5">
    <location>
        <begin position="237"/>
        <end position="282"/>
    </location>
</feature>
<comment type="caution">
    <text evidence="7">The sequence shown here is derived from an EMBL/GenBank/DDBJ whole genome shotgun (WGS) entry which is preliminary data.</text>
</comment>
<dbReference type="PROSITE" id="PS00211">
    <property type="entry name" value="ABC_TRANSPORTER_1"/>
    <property type="match status" value="1"/>
</dbReference>
<keyword evidence="4 7" id="KW-0067">ATP-binding</keyword>
<dbReference type="GO" id="GO:0005524">
    <property type="term" value="F:ATP binding"/>
    <property type="evidence" value="ECO:0007669"/>
    <property type="project" value="UniProtKB-KW"/>
</dbReference>
<evidence type="ECO:0000256" key="5">
    <source>
        <dbReference type="SAM" id="MobiDB-lite"/>
    </source>
</evidence>
<dbReference type="Gene3D" id="3.40.50.300">
    <property type="entry name" value="P-loop containing nucleotide triphosphate hydrolases"/>
    <property type="match status" value="1"/>
</dbReference>
<dbReference type="CDD" id="cd03235">
    <property type="entry name" value="ABC_Metallic_Cations"/>
    <property type="match status" value="1"/>
</dbReference>
<dbReference type="InterPro" id="IPR017871">
    <property type="entry name" value="ABC_transporter-like_CS"/>
</dbReference>
<proteinExistence type="inferred from homology"/>
<evidence type="ECO:0000256" key="1">
    <source>
        <dbReference type="ARBA" id="ARBA00005417"/>
    </source>
</evidence>
<dbReference type="InterPro" id="IPR003439">
    <property type="entry name" value="ABC_transporter-like_ATP-bd"/>
</dbReference>
<name>A0ABV9E313_9ACTN</name>
<comment type="similarity">
    <text evidence="1">Belongs to the ABC transporter superfamily.</text>
</comment>
<keyword evidence="2" id="KW-0813">Transport</keyword>
<dbReference type="Pfam" id="PF00005">
    <property type="entry name" value="ABC_tran"/>
    <property type="match status" value="1"/>
</dbReference>
<keyword evidence="3" id="KW-0547">Nucleotide-binding</keyword>
<evidence type="ECO:0000256" key="4">
    <source>
        <dbReference type="ARBA" id="ARBA00022840"/>
    </source>
</evidence>
<dbReference type="InterPro" id="IPR050153">
    <property type="entry name" value="Metal_Ion_Import_ABC"/>
</dbReference>
<evidence type="ECO:0000259" key="6">
    <source>
        <dbReference type="PROSITE" id="PS50893"/>
    </source>
</evidence>
<evidence type="ECO:0000256" key="3">
    <source>
        <dbReference type="ARBA" id="ARBA00022741"/>
    </source>
</evidence>
<evidence type="ECO:0000313" key="8">
    <source>
        <dbReference type="Proteomes" id="UP001595923"/>
    </source>
</evidence>
<accession>A0ABV9E313</accession>
<dbReference type="SUPFAM" id="SSF52540">
    <property type="entry name" value="P-loop containing nucleoside triphosphate hydrolases"/>
    <property type="match status" value="1"/>
</dbReference>
<reference evidence="8" key="1">
    <citation type="journal article" date="2019" name="Int. J. Syst. Evol. Microbiol.">
        <title>The Global Catalogue of Microorganisms (GCM) 10K type strain sequencing project: providing services to taxonomists for standard genome sequencing and annotation.</title>
        <authorList>
            <consortium name="The Broad Institute Genomics Platform"/>
            <consortium name="The Broad Institute Genome Sequencing Center for Infectious Disease"/>
            <person name="Wu L."/>
            <person name="Ma J."/>
        </authorList>
    </citation>
    <scope>NUCLEOTIDE SEQUENCE [LARGE SCALE GENOMIC DNA]</scope>
    <source>
        <strain evidence="8">XZYJ18</strain>
    </source>
</reference>
<dbReference type="Proteomes" id="UP001595923">
    <property type="component" value="Unassembled WGS sequence"/>
</dbReference>
<feature type="domain" description="ABC transporter" evidence="6">
    <location>
        <begin position="6"/>
        <end position="239"/>
    </location>
</feature>